<dbReference type="SUPFAM" id="SSF49764">
    <property type="entry name" value="HSP20-like chaperones"/>
    <property type="match status" value="1"/>
</dbReference>
<evidence type="ECO:0000313" key="2">
    <source>
        <dbReference type="EMBL" id="CAK9200916.1"/>
    </source>
</evidence>
<gene>
    <name evidence="2" type="ORF">CSSPTR1EN2_LOCUS5646</name>
</gene>
<protein>
    <recommendedName>
        <fullName evidence="1">CS domain-containing protein</fullName>
    </recommendedName>
</protein>
<dbReference type="PANTHER" id="PTHR21087">
    <property type="entry name" value="SHIKIMATE KINASE"/>
    <property type="match status" value="1"/>
</dbReference>
<keyword evidence="3" id="KW-1185">Reference proteome</keyword>
<dbReference type="PANTHER" id="PTHR21087:SF23">
    <property type="entry name" value="INACTIVE SHIKIMATE KINASE LIKE 2, CHLOROPLASTIC-RELATED"/>
    <property type="match status" value="1"/>
</dbReference>
<name>A0ABP0TND8_9BRYO</name>
<feature type="domain" description="CS" evidence="1">
    <location>
        <begin position="98"/>
        <end position="198"/>
    </location>
</feature>
<organism evidence="2 3">
    <name type="scientific">Sphagnum troendelagicum</name>
    <dbReference type="NCBI Taxonomy" id="128251"/>
    <lineage>
        <taxon>Eukaryota</taxon>
        <taxon>Viridiplantae</taxon>
        <taxon>Streptophyta</taxon>
        <taxon>Embryophyta</taxon>
        <taxon>Bryophyta</taxon>
        <taxon>Sphagnophytina</taxon>
        <taxon>Sphagnopsida</taxon>
        <taxon>Sphagnales</taxon>
        <taxon>Sphagnaceae</taxon>
        <taxon>Sphagnum</taxon>
    </lineage>
</organism>
<accession>A0ABP0TND8</accession>
<dbReference type="InterPro" id="IPR008978">
    <property type="entry name" value="HSP20-like_chaperone"/>
</dbReference>
<evidence type="ECO:0000313" key="3">
    <source>
        <dbReference type="Proteomes" id="UP001497512"/>
    </source>
</evidence>
<sequence length="409" mass="43722">MAGISGDVAALVVGGGSNSITIFNHCICCTRSASVSCFSPRICLSSSSTSFCRLPRRFALSAYPMLKTAPIPTGRVSELFGFVGELRSNMYCGAAQLKSSSHHEFRDDGAEVEVRVPIPVDMEGSDGAAVSARHMQVDTQDTTLSIAVQTSQGVQLLFSAPRLYGRVKASETIWYVDDNEINLSLKKMDTDLKWPALLEGWMSLTTGVSELLKGTSIYVVGASTAINWAVAKELATGLGYVFLFHLLILWVSAEGYKSVTEAEDMILSSLSSHVRCVVATLGGHQGIAAQNAGWNGLHAGFTVWLSQSNAADEVAAEEEAAKAKQEGVEAYAQADVVVALAGWDENSARPAAEGSLRALKYLLEADKELPGKKSLYLRLGCRGDWPNIMPPGWDPATGKQQQPGKAIAL</sequence>
<dbReference type="CDD" id="cd06463">
    <property type="entry name" value="p23_like"/>
    <property type="match status" value="1"/>
</dbReference>
<evidence type="ECO:0000259" key="1">
    <source>
        <dbReference type="PROSITE" id="PS51203"/>
    </source>
</evidence>
<dbReference type="EMBL" id="OZ019905">
    <property type="protein sequence ID" value="CAK9200916.1"/>
    <property type="molecule type" value="Genomic_DNA"/>
</dbReference>
<dbReference type="Gene3D" id="2.60.40.790">
    <property type="match status" value="1"/>
</dbReference>
<proteinExistence type="predicted"/>
<dbReference type="Proteomes" id="UP001497512">
    <property type="component" value="Chromosome 13"/>
</dbReference>
<dbReference type="PROSITE" id="PS51203">
    <property type="entry name" value="CS"/>
    <property type="match status" value="1"/>
</dbReference>
<dbReference type="InterPro" id="IPR007052">
    <property type="entry name" value="CS_dom"/>
</dbReference>
<reference evidence="2" key="1">
    <citation type="submission" date="2024-02" db="EMBL/GenBank/DDBJ databases">
        <authorList>
            <consortium name="ELIXIR-Norway"/>
            <consortium name="Elixir Norway"/>
        </authorList>
    </citation>
    <scope>NUCLEOTIDE SEQUENCE</scope>
</reference>